<dbReference type="Proteomes" id="UP000831701">
    <property type="component" value="Chromosome 6"/>
</dbReference>
<organism evidence="1 2">
    <name type="scientific">Scortum barcoo</name>
    <name type="common">barcoo grunter</name>
    <dbReference type="NCBI Taxonomy" id="214431"/>
    <lineage>
        <taxon>Eukaryota</taxon>
        <taxon>Metazoa</taxon>
        <taxon>Chordata</taxon>
        <taxon>Craniata</taxon>
        <taxon>Vertebrata</taxon>
        <taxon>Euteleostomi</taxon>
        <taxon>Actinopterygii</taxon>
        <taxon>Neopterygii</taxon>
        <taxon>Teleostei</taxon>
        <taxon>Neoteleostei</taxon>
        <taxon>Acanthomorphata</taxon>
        <taxon>Eupercaria</taxon>
        <taxon>Centrarchiformes</taxon>
        <taxon>Terapontoidei</taxon>
        <taxon>Terapontidae</taxon>
        <taxon>Scortum</taxon>
    </lineage>
</organism>
<accession>A0ACB8WT51</accession>
<keyword evidence="2" id="KW-1185">Reference proteome</keyword>
<name>A0ACB8WT51_9TELE</name>
<evidence type="ECO:0000313" key="2">
    <source>
        <dbReference type="Proteomes" id="UP000831701"/>
    </source>
</evidence>
<feature type="non-terminal residue" evidence="1">
    <location>
        <position position="1"/>
    </location>
</feature>
<comment type="caution">
    <text evidence="1">The sequence shown here is derived from an EMBL/GenBank/DDBJ whole genome shotgun (WGS) entry which is preliminary data.</text>
</comment>
<gene>
    <name evidence="1" type="ORF">L3Q82_023630</name>
</gene>
<protein>
    <submittedName>
        <fullName evidence="1">Uncharacterized protein</fullName>
    </submittedName>
</protein>
<sequence length="218" mass="24722">PASKSSFVRFRSALQDGAPTAGFTSVNHVDIGAATGKNHIIDEDEFFDPQFDYDFTNLRDTETYRRGGEVYERPSGWQRFAIKVLHKYEDNKWLGTQYRSTASVPGEWPVSYHGTSKQGAEGIIEGFYKPGPGQVYGRGIYSTPYMAEAILYAKTFTSKKTGKTYRVVLQNRINPKYRQKHNSGKYYLVPIPKGTSPAEEQKMVERAIRPYGLLLKEV</sequence>
<evidence type="ECO:0000313" key="1">
    <source>
        <dbReference type="EMBL" id="KAI3370976.1"/>
    </source>
</evidence>
<dbReference type="EMBL" id="CM041536">
    <property type="protein sequence ID" value="KAI3370976.1"/>
    <property type="molecule type" value="Genomic_DNA"/>
</dbReference>
<reference evidence="1" key="1">
    <citation type="submission" date="2022-04" db="EMBL/GenBank/DDBJ databases">
        <title>Jade perch genome.</title>
        <authorList>
            <person name="Chao B."/>
        </authorList>
    </citation>
    <scope>NUCLEOTIDE SEQUENCE</scope>
    <source>
        <strain evidence="1">CB-2022</strain>
    </source>
</reference>
<proteinExistence type="predicted"/>